<keyword evidence="1" id="KW-1133">Transmembrane helix</keyword>
<feature type="transmembrane region" description="Helical" evidence="1">
    <location>
        <begin position="95"/>
        <end position="116"/>
    </location>
</feature>
<comment type="caution">
    <text evidence="2">The sequence shown here is derived from an EMBL/GenBank/DDBJ whole genome shotgun (WGS) entry which is preliminary data.</text>
</comment>
<evidence type="ECO:0000313" key="2">
    <source>
        <dbReference type="EMBL" id="MDW8799558.1"/>
    </source>
</evidence>
<organism evidence="2 3">
    <name type="scientific">Clostridium tanneri</name>
    <dbReference type="NCBI Taxonomy" id="3037988"/>
    <lineage>
        <taxon>Bacteria</taxon>
        <taxon>Bacillati</taxon>
        <taxon>Bacillota</taxon>
        <taxon>Clostridia</taxon>
        <taxon>Eubacteriales</taxon>
        <taxon>Clostridiaceae</taxon>
        <taxon>Clostridium</taxon>
    </lineage>
</organism>
<evidence type="ECO:0000313" key="3">
    <source>
        <dbReference type="Proteomes" id="UP001281656"/>
    </source>
</evidence>
<proteinExistence type="predicted"/>
<keyword evidence="1" id="KW-0812">Transmembrane</keyword>
<dbReference type="EMBL" id="JARUJP010000001">
    <property type="protein sequence ID" value="MDW8799558.1"/>
    <property type="molecule type" value="Genomic_DNA"/>
</dbReference>
<dbReference type="Pfam" id="PF04246">
    <property type="entry name" value="RseC_MucC"/>
    <property type="match status" value="1"/>
</dbReference>
<name>A0ABU4JN29_9CLOT</name>
<dbReference type="InterPro" id="IPR026268">
    <property type="entry name" value="RseC"/>
</dbReference>
<keyword evidence="3" id="KW-1185">Reference proteome</keyword>
<dbReference type="PANTHER" id="PTHR35867">
    <property type="entry name" value="PROTEIN RSEC"/>
    <property type="match status" value="1"/>
</dbReference>
<accession>A0ABU4JN29</accession>
<keyword evidence="1" id="KW-0472">Membrane</keyword>
<reference evidence="2 3" key="1">
    <citation type="submission" date="2023-04" db="EMBL/GenBank/DDBJ databases">
        <title>Clostridium tannerae sp. nov., isolated from the fecal material of an alpaca.</title>
        <authorList>
            <person name="Miller S."/>
            <person name="Hendry M."/>
            <person name="King J."/>
            <person name="Sankaranarayanan K."/>
            <person name="Lawson P.A."/>
        </authorList>
    </citation>
    <scope>NUCLEOTIDE SEQUENCE [LARGE SCALE GENOMIC DNA]</scope>
    <source>
        <strain evidence="2 3">A1-XYC3</strain>
    </source>
</reference>
<evidence type="ECO:0000256" key="1">
    <source>
        <dbReference type="SAM" id="Phobius"/>
    </source>
</evidence>
<dbReference type="PANTHER" id="PTHR35867:SF1">
    <property type="entry name" value="PROTEIN RSEC"/>
    <property type="match status" value="1"/>
</dbReference>
<gene>
    <name evidence="2" type="ORF">P8V03_00145</name>
</gene>
<dbReference type="InterPro" id="IPR007359">
    <property type="entry name" value="SigmaE_reg_RseC_MucC"/>
</dbReference>
<feature type="transmembrane region" description="Helical" evidence="1">
    <location>
        <begin position="69"/>
        <end position="89"/>
    </location>
</feature>
<sequence>MKKESEGIVIEVSGKIAKVKSSRHGDCKNCGACPGDNAAVLDVENSLGAKPGQRVLFEIKEENMLKAAFVVYILPLIAIFLGVLLGGWISEETGGSLRLFQIGGGIIAFILAFIYIKVFDKLAHNNEKMKPVITRIL</sequence>
<dbReference type="RefSeq" id="WP_261670710.1">
    <property type="nucleotide sequence ID" value="NZ_JARUJP010000001.1"/>
</dbReference>
<dbReference type="PIRSF" id="PIRSF004923">
    <property type="entry name" value="RseC"/>
    <property type="match status" value="1"/>
</dbReference>
<protein>
    <submittedName>
        <fullName evidence="2">SoxR reducing system RseC family protein</fullName>
    </submittedName>
</protein>
<dbReference type="Proteomes" id="UP001281656">
    <property type="component" value="Unassembled WGS sequence"/>
</dbReference>